<protein>
    <recommendedName>
        <fullName evidence="4">Oligosaccharide repeat unit polymerase</fullName>
    </recommendedName>
</protein>
<evidence type="ECO:0000256" key="1">
    <source>
        <dbReference type="SAM" id="Phobius"/>
    </source>
</evidence>
<gene>
    <name evidence="2" type="ORF">BA92_02180</name>
</gene>
<accession>A0A0C3MJ40</accession>
<feature type="transmembrane region" description="Helical" evidence="1">
    <location>
        <begin position="12"/>
        <end position="35"/>
    </location>
</feature>
<name>A0A0C3MJ40_9PORP</name>
<dbReference type="AlphaFoldDB" id="A0A0C3MJ40"/>
<dbReference type="Proteomes" id="UP000031980">
    <property type="component" value="Unassembled WGS sequence"/>
</dbReference>
<evidence type="ECO:0000313" key="3">
    <source>
        <dbReference type="Proteomes" id="UP000031980"/>
    </source>
</evidence>
<feature type="transmembrane region" description="Helical" evidence="1">
    <location>
        <begin position="248"/>
        <end position="264"/>
    </location>
</feature>
<dbReference type="EMBL" id="JPIU01000025">
    <property type="protein sequence ID" value="KIO46693.1"/>
    <property type="molecule type" value="Genomic_DNA"/>
</dbReference>
<reference evidence="2 3" key="1">
    <citation type="submission" date="2014-07" db="EMBL/GenBank/DDBJ databases">
        <title>Porphyromonadaceae bacterium OUH 308042 = ATCC BAA-2681 = DSM 28342 draft genome.</title>
        <authorList>
            <person name="Sydenham T.V."/>
            <person name="Hasman H."/>
            <person name="Justensen U.S."/>
        </authorList>
    </citation>
    <scope>NUCLEOTIDE SEQUENCE [LARGE SCALE GENOMIC DNA]</scope>
    <source>
        <strain evidence="2 3">OUH 308042</strain>
    </source>
</reference>
<feature type="transmembrane region" description="Helical" evidence="1">
    <location>
        <begin position="347"/>
        <end position="370"/>
    </location>
</feature>
<sequence>MYISILKKKWMVYLGIILYRILLDVNYVEIIAPIYAYSGFVNLSTNYTRALSYIVLLLSMHLIIKQYSSDRLLLSNVVVLLYLVCFVPGTSLMAYIPMNLHFLILFLVYWFLFLYSALFIRPVKIPILSNRGRNVLLYLILGGIIMTVLYVSWKYAGFRIHFSLSDVYDLREEERSWNLPLILGYLLPTASTILPVFLVYFLVKKRLWLVLLLSVAILLNFSIGGHKSVIFKLLFCFLGYWFYSREKVSLYACILAFLSFISFLEWKIGESFTICTLLIRRALFLPAYLNYHYYDYFSTHEQDVFRQSFLRHLGIQSPYDTPIPRLIGEIYYNSSDTNANNGLFSDAYLNMGTVGVLLFPFLLIMVINIIDSVARGINDKLLILPIVVIVVVFSAGTLMSGLLTGGIGVLTLILFLFPKDNLSFRNV</sequence>
<comment type="caution">
    <text evidence="2">The sequence shown here is derived from an EMBL/GenBank/DDBJ whole genome shotgun (WGS) entry which is preliminary data.</text>
</comment>
<evidence type="ECO:0000313" key="2">
    <source>
        <dbReference type="EMBL" id="KIO46693.1"/>
    </source>
</evidence>
<feature type="transmembrane region" description="Helical" evidence="1">
    <location>
        <begin position="382"/>
        <end position="415"/>
    </location>
</feature>
<organism evidence="2 3">
    <name type="scientific">Sanguibacteroides justesenii</name>
    <dbReference type="NCBI Taxonomy" id="1547597"/>
    <lineage>
        <taxon>Bacteria</taxon>
        <taxon>Pseudomonadati</taxon>
        <taxon>Bacteroidota</taxon>
        <taxon>Bacteroidia</taxon>
        <taxon>Bacteroidales</taxon>
        <taxon>Porphyromonadaceae</taxon>
        <taxon>Sanguibacteroides</taxon>
    </lineage>
</organism>
<evidence type="ECO:0008006" key="4">
    <source>
        <dbReference type="Google" id="ProtNLM"/>
    </source>
</evidence>
<keyword evidence="1" id="KW-0472">Membrane</keyword>
<proteinExistence type="predicted"/>
<keyword evidence="1" id="KW-1133">Transmembrane helix</keyword>
<keyword evidence="1" id="KW-0812">Transmembrane</keyword>
<feature type="transmembrane region" description="Helical" evidence="1">
    <location>
        <begin position="102"/>
        <end position="123"/>
    </location>
</feature>
<feature type="transmembrane region" description="Helical" evidence="1">
    <location>
        <begin position="271"/>
        <end position="289"/>
    </location>
</feature>
<feature type="transmembrane region" description="Helical" evidence="1">
    <location>
        <begin position="210"/>
        <end position="242"/>
    </location>
</feature>
<feature type="transmembrane region" description="Helical" evidence="1">
    <location>
        <begin position="47"/>
        <end position="64"/>
    </location>
</feature>
<feature type="transmembrane region" description="Helical" evidence="1">
    <location>
        <begin position="182"/>
        <end position="203"/>
    </location>
</feature>
<keyword evidence="3" id="KW-1185">Reference proteome</keyword>
<feature type="transmembrane region" description="Helical" evidence="1">
    <location>
        <begin position="76"/>
        <end position="96"/>
    </location>
</feature>
<feature type="transmembrane region" description="Helical" evidence="1">
    <location>
        <begin position="135"/>
        <end position="153"/>
    </location>
</feature>